<evidence type="ECO:0008006" key="2">
    <source>
        <dbReference type="Google" id="ProtNLM"/>
    </source>
</evidence>
<evidence type="ECO:0000313" key="1">
    <source>
        <dbReference type="EMBL" id="GAG25903.1"/>
    </source>
</evidence>
<sequence>MRNRRPGYDRIYDLVQKYDDLPPDERMQMSESHLIESYVQPMFETLGWSVEREGHNIAIGERVFRIDLVLVHHGLRVPVEVKKPIGHQASETDDSLRAYASVSDMSWGILTGFENIHLWDFRDPNHPSLYVETSPWHYLTDEREEHGLLAAEIFYAKLVQPAPAQPAGLVELEQMVSDPGQIIAEVQDGNLTPTEALAIARLHPNTAERAEELVRLSTYLPDLEREQVFQEALEAVRTIEDRETQSEVLIELASHLPE</sequence>
<comment type="caution">
    <text evidence="1">The sequence shown here is derived from an EMBL/GenBank/DDBJ whole genome shotgun (WGS) entry which is preliminary data.</text>
</comment>
<feature type="non-terminal residue" evidence="1">
    <location>
        <position position="258"/>
    </location>
</feature>
<proteinExistence type="predicted"/>
<organism evidence="1">
    <name type="scientific">marine sediment metagenome</name>
    <dbReference type="NCBI Taxonomy" id="412755"/>
    <lineage>
        <taxon>unclassified sequences</taxon>
        <taxon>metagenomes</taxon>
        <taxon>ecological metagenomes</taxon>
    </lineage>
</organism>
<gene>
    <name evidence="1" type="ORF">S01H1_51788</name>
</gene>
<accession>X0WN04</accession>
<protein>
    <recommendedName>
        <fullName evidence="2">Type I restriction enzyme R protein N-terminal domain-containing protein</fullName>
    </recommendedName>
</protein>
<dbReference type="EMBL" id="BARS01033444">
    <property type="protein sequence ID" value="GAG25903.1"/>
    <property type="molecule type" value="Genomic_DNA"/>
</dbReference>
<dbReference type="AlphaFoldDB" id="X0WN04"/>
<reference evidence="1" key="1">
    <citation type="journal article" date="2014" name="Front. Microbiol.">
        <title>High frequency of phylogenetically diverse reductive dehalogenase-homologous genes in deep subseafloor sedimentary metagenomes.</title>
        <authorList>
            <person name="Kawai M."/>
            <person name="Futagami T."/>
            <person name="Toyoda A."/>
            <person name="Takaki Y."/>
            <person name="Nishi S."/>
            <person name="Hori S."/>
            <person name="Arai W."/>
            <person name="Tsubouchi T."/>
            <person name="Morono Y."/>
            <person name="Uchiyama I."/>
            <person name="Ito T."/>
            <person name="Fujiyama A."/>
            <person name="Inagaki F."/>
            <person name="Takami H."/>
        </authorList>
    </citation>
    <scope>NUCLEOTIDE SEQUENCE</scope>
    <source>
        <strain evidence="1">Expedition CK06-06</strain>
    </source>
</reference>
<dbReference type="InterPro" id="IPR011990">
    <property type="entry name" value="TPR-like_helical_dom_sf"/>
</dbReference>
<dbReference type="Gene3D" id="1.25.40.10">
    <property type="entry name" value="Tetratricopeptide repeat domain"/>
    <property type="match status" value="1"/>
</dbReference>
<name>X0WN04_9ZZZZ</name>